<feature type="compositionally biased region" description="Acidic residues" evidence="1">
    <location>
        <begin position="447"/>
        <end position="480"/>
    </location>
</feature>
<dbReference type="Proteomes" id="UP000749646">
    <property type="component" value="Unassembled WGS sequence"/>
</dbReference>
<protein>
    <submittedName>
        <fullName evidence="2">Uncharacterized protein</fullName>
    </submittedName>
</protein>
<dbReference type="Gene3D" id="1.20.5.170">
    <property type="match status" value="1"/>
</dbReference>
<sequence>MSSSAAAGRSLRSNRRTPITPTAKTPKVSVAPEKIPPDGADLTKTVQKLEDELEELADAKARLENKVTQLEERAHYLEANARLNESMLSKEIMDLKEKSRKLEIDLSTVMDERDSLEQEKEQLVNQVADIQVMDEAKQLSTKLKDAWLRISTMTASQNEYVQKLYQSEEANAKLKSDLAKSVDLSNTTRNTLAEEKRRWGTEKQEYIVEIDSLKKILAQSSKDGDKQMIDWEEDKERIRNGLKHERSVWDKEKKGFLDQIASLKVKTTTLSVQKIAPPEWILEKHQLVEKCANLQSRVSSLEGDRTSGGSGHDGPNVKRLELEKQKLEKKIEILKAKFVEVIHNSTKTDKENTKQEHSVKKSGQSQRSRPKARRRNRSSSTESESDDENGIAVVQERVGHGQDTVSANAVPSLRTTRAKRMASVKKVDYRISSEESAENDESKEREGSEEEDDTDEPEEDDPEDDSADGDDDGSEQEQVVEEEHHNKDEDVDMEETGNVEDHAAKTVPLVRRKENSPAVKRARNKDVPVSEDEGAHPTSTNRSKRSTAGKSRRSAQDDTTDSDSDSEFEPIVKAVVKTRNRGKGGDKKVVDPTYETAPKKPKASPQSKRQVSESETMEPSAESLSSPHSEAALTESPTATSTAPSSTPSSTPSTATASTTEMTALSIGNGATAQSTGNIKVKKKRKLLTGKGVEELGDILNGPGSSLSSVPSTGLVFGQGSMRSGSNNNNNKNSNSGESSLLKGPKTVKMEALNAIKMAFALPKPRNASPG</sequence>
<evidence type="ECO:0000313" key="2">
    <source>
        <dbReference type="EMBL" id="KAF9963338.1"/>
    </source>
</evidence>
<dbReference type="AlphaFoldDB" id="A0A9P6M2Y0"/>
<name>A0A9P6M2Y0_9FUNG</name>
<organism evidence="2 3">
    <name type="scientific">Modicella reniformis</name>
    <dbReference type="NCBI Taxonomy" id="1440133"/>
    <lineage>
        <taxon>Eukaryota</taxon>
        <taxon>Fungi</taxon>
        <taxon>Fungi incertae sedis</taxon>
        <taxon>Mucoromycota</taxon>
        <taxon>Mortierellomycotina</taxon>
        <taxon>Mortierellomycetes</taxon>
        <taxon>Mortierellales</taxon>
        <taxon>Mortierellaceae</taxon>
        <taxon>Modicella</taxon>
    </lineage>
</organism>
<feature type="compositionally biased region" description="Basic and acidic residues" evidence="1">
    <location>
        <begin position="346"/>
        <end position="359"/>
    </location>
</feature>
<feature type="compositionally biased region" description="Low complexity" evidence="1">
    <location>
        <begin position="629"/>
        <end position="666"/>
    </location>
</feature>
<evidence type="ECO:0000256" key="1">
    <source>
        <dbReference type="SAM" id="MobiDB-lite"/>
    </source>
</evidence>
<comment type="caution">
    <text evidence="2">The sequence shown here is derived from an EMBL/GenBank/DDBJ whole genome shotgun (WGS) entry which is preliminary data.</text>
</comment>
<feature type="region of interest" description="Disordered" evidence="1">
    <location>
        <begin position="299"/>
        <end position="319"/>
    </location>
</feature>
<feature type="compositionally biased region" description="Low complexity" evidence="1">
    <location>
        <begin position="1"/>
        <end position="11"/>
    </location>
</feature>
<feature type="compositionally biased region" description="Acidic residues" evidence="1">
    <location>
        <begin position="489"/>
        <end position="498"/>
    </location>
</feature>
<dbReference type="EMBL" id="JAAAHW010006300">
    <property type="protein sequence ID" value="KAF9963338.1"/>
    <property type="molecule type" value="Genomic_DNA"/>
</dbReference>
<feature type="compositionally biased region" description="Basic residues" evidence="1">
    <location>
        <begin position="368"/>
        <end position="377"/>
    </location>
</feature>
<dbReference type="OrthoDB" id="2401308at2759"/>
<keyword evidence="3" id="KW-1185">Reference proteome</keyword>
<proteinExistence type="predicted"/>
<gene>
    <name evidence="2" type="ORF">BGZ65_004206</name>
</gene>
<feature type="region of interest" description="Disordered" evidence="1">
    <location>
        <begin position="346"/>
        <end position="680"/>
    </location>
</feature>
<evidence type="ECO:0000313" key="3">
    <source>
        <dbReference type="Proteomes" id="UP000749646"/>
    </source>
</evidence>
<feature type="compositionally biased region" description="Basic residues" evidence="1">
    <location>
        <begin position="542"/>
        <end position="553"/>
    </location>
</feature>
<feature type="region of interest" description="Disordered" evidence="1">
    <location>
        <begin position="1"/>
        <end position="41"/>
    </location>
</feature>
<accession>A0A9P6M2Y0</accession>
<feature type="compositionally biased region" description="Acidic residues" evidence="1">
    <location>
        <begin position="558"/>
        <end position="568"/>
    </location>
</feature>
<feature type="compositionally biased region" description="Low complexity" evidence="1">
    <location>
        <begin position="718"/>
        <end position="740"/>
    </location>
</feature>
<feature type="region of interest" description="Disordered" evidence="1">
    <location>
        <begin position="699"/>
        <end position="746"/>
    </location>
</feature>
<feature type="compositionally biased region" description="Polar residues" evidence="1">
    <location>
        <begin position="669"/>
        <end position="678"/>
    </location>
</feature>
<feature type="compositionally biased region" description="Polar residues" evidence="1">
    <location>
        <begin position="703"/>
        <end position="712"/>
    </location>
</feature>
<reference evidence="2" key="1">
    <citation type="journal article" date="2020" name="Fungal Divers.">
        <title>Resolving the Mortierellaceae phylogeny through synthesis of multi-gene phylogenetics and phylogenomics.</title>
        <authorList>
            <person name="Vandepol N."/>
            <person name="Liber J."/>
            <person name="Desiro A."/>
            <person name="Na H."/>
            <person name="Kennedy M."/>
            <person name="Barry K."/>
            <person name="Grigoriev I.V."/>
            <person name="Miller A.N."/>
            <person name="O'Donnell K."/>
            <person name="Stajich J.E."/>
            <person name="Bonito G."/>
        </authorList>
    </citation>
    <scope>NUCLEOTIDE SEQUENCE</scope>
    <source>
        <strain evidence="2">MES-2147</strain>
    </source>
</reference>
<feature type="compositionally biased region" description="Polar residues" evidence="1">
    <location>
        <begin position="403"/>
        <end position="415"/>
    </location>
</feature>